<name>A0A512IUY3_9HYPH</name>
<evidence type="ECO:0000256" key="2">
    <source>
        <dbReference type="SAM" id="Coils"/>
    </source>
</evidence>
<dbReference type="Proteomes" id="UP000321258">
    <property type="component" value="Unassembled WGS sequence"/>
</dbReference>
<organism evidence="5 6">
    <name type="scientific">Methylobacterium haplocladii</name>
    <dbReference type="NCBI Taxonomy" id="1176176"/>
    <lineage>
        <taxon>Bacteria</taxon>
        <taxon>Pseudomonadati</taxon>
        <taxon>Pseudomonadota</taxon>
        <taxon>Alphaproteobacteria</taxon>
        <taxon>Hyphomicrobiales</taxon>
        <taxon>Methylobacteriaceae</taxon>
        <taxon>Methylobacterium</taxon>
    </lineage>
</organism>
<evidence type="ECO:0000313" key="5">
    <source>
        <dbReference type="EMBL" id="GEP01518.1"/>
    </source>
</evidence>
<keyword evidence="2" id="KW-0175">Coiled coil</keyword>
<dbReference type="InterPro" id="IPR037219">
    <property type="entry name" value="Peptidase_M41-like"/>
</dbReference>
<dbReference type="Gene3D" id="1.20.58.760">
    <property type="entry name" value="Peptidase M41"/>
    <property type="match status" value="1"/>
</dbReference>
<dbReference type="GO" id="GO:0030163">
    <property type="term" value="P:protein catabolic process"/>
    <property type="evidence" value="ECO:0007669"/>
    <property type="project" value="TreeGrafter"/>
</dbReference>
<dbReference type="InterPro" id="IPR027417">
    <property type="entry name" value="P-loop_NTPase"/>
</dbReference>
<dbReference type="GO" id="GO:0016887">
    <property type="term" value="F:ATP hydrolysis activity"/>
    <property type="evidence" value="ECO:0007669"/>
    <property type="project" value="InterPro"/>
</dbReference>
<protein>
    <recommendedName>
        <fullName evidence="4">AAA+ ATPase domain-containing protein</fullName>
    </recommendedName>
</protein>
<dbReference type="SMART" id="SM00382">
    <property type="entry name" value="AAA"/>
    <property type="match status" value="1"/>
</dbReference>
<evidence type="ECO:0000256" key="3">
    <source>
        <dbReference type="SAM" id="MobiDB-lite"/>
    </source>
</evidence>
<proteinExistence type="inferred from homology"/>
<keyword evidence="1" id="KW-0067">ATP-binding</keyword>
<evidence type="ECO:0000259" key="4">
    <source>
        <dbReference type="SMART" id="SM00382"/>
    </source>
</evidence>
<dbReference type="GO" id="GO:0005886">
    <property type="term" value="C:plasma membrane"/>
    <property type="evidence" value="ECO:0007669"/>
    <property type="project" value="TreeGrafter"/>
</dbReference>
<dbReference type="PANTHER" id="PTHR23076">
    <property type="entry name" value="METALLOPROTEASE M41 FTSH"/>
    <property type="match status" value="1"/>
</dbReference>
<dbReference type="CDD" id="cd19481">
    <property type="entry name" value="RecA-like_protease"/>
    <property type="match status" value="1"/>
</dbReference>
<keyword evidence="1" id="KW-0547">Nucleotide-binding</keyword>
<dbReference type="Gene3D" id="1.10.8.60">
    <property type="match status" value="1"/>
</dbReference>
<dbReference type="InterPro" id="IPR003960">
    <property type="entry name" value="ATPase_AAA_CS"/>
</dbReference>
<dbReference type="GO" id="GO:0004222">
    <property type="term" value="F:metalloendopeptidase activity"/>
    <property type="evidence" value="ECO:0007669"/>
    <property type="project" value="InterPro"/>
</dbReference>
<dbReference type="Gene3D" id="3.40.50.300">
    <property type="entry name" value="P-loop containing nucleotide triphosphate hydrolases"/>
    <property type="match status" value="1"/>
</dbReference>
<dbReference type="Pfam" id="PF00004">
    <property type="entry name" value="AAA"/>
    <property type="match status" value="1"/>
</dbReference>
<accession>A0A512IUY3</accession>
<dbReference type="InterPro" id="IPR003593">
    <property type="entry name" value="AAA+_ATPase"/>
</dbReference>
<dbReference type="InterPro" id="IPR003959">
    <property type="entry name" value="ATPase_AAA_core"/>
</dbReference>
<dbReference type="GO" id="GO:0006508">
    <property type="term" value="P:proteolysis"/>
    <property type="evidence" value="ECO:0007669"/>
    <property type="project" value="InterPro"/>
</dbReference>
<comment type="caution">
    <text evidence="5">The sequence shown here is derived from an EMBL/GenBank/DDBJ whole genome shotgun (WGS) entry which is preliminary data.</text>
</comment>
<dbReference type="InterPro" id="IPR000642">
    <property type="entry name" value="Peptidase_M41"/>
</dbReference>
<feature type="coiled-coil region" evidence="2">
    <location>
        <begin position="682"/>
        <end position="717"/>
    </location>
</feature>
<evidence type="ECO:0000256" key="1">
    <source>
        <dbReference type="RuleBase" id="RU003651"/>
    </source>
</evidence>
<dbReference type="EMBL" id="BJZT01000044">
    <property type="protein sequence ID" value="GEP01518.1"/>
    <property type="molecule type" value="Genomic_DNA"/>
</dbReference>
<keyword evidence="6" id="KW-1185">Reference proteome</keyword>
<dbReference type="PANTHER" id="PTHR23076:SF97">
    <property type="entry name" value="ATP-DEPENDENT ZINC METALLOPROTEASE YME1L1"/>
    <property type="match status" value="1"/>
</dbReference>
<dbReference type="AlphaFoldDB" id="A0A512IUY3"/>
<sequence>MLDPIEPATSIIRSSHSADGRAQSGRGRRFMFDSPISKTIDVPAGEAPAAASTDQLARAFLKALAQKERERWKHGAKEASNASFVDDDDPVEKIIAQDEPDRQAQHVPVPPGRALTAVLVARAIEADSDVLRRLRRENPVVVIATHMPELIDATRYVVEKCALPTDTFVKDLNGSKYHDLRRSEVGLVVRDGSGREHNPDTGNAAIGAALHAGAALIGIAPDPKRQLPRDLLRSAEHRLVLPPIDHGAIALMVEAVTGGVPTRRLDDALLRTLDIGDLPVALRNVRSADDGIDAIARVLSQKADYLESGPSLDELHGYGAARDWGLALAQDLNDYRAGRIDWSDIDNRGLLLSGPPGVGKTSFAKALAKSARVPLVATSVAEWNSANYMSGTLQAIREAFSRARAQAPCLLFIDELDGISDRTQIRGEYVQYWTQIVNLFLELLAGVEERPGVVVVAATNHPDRIDAAVKRAGRLDREIAIEKPDVATLDRIFRHHLGAETLPDISLAPVALAARGRTGADVESFVRRARGRARRGGRELLLADLMAEVRDDAPQLSSDDRRRIAIHEAGHAVACRALGFHDAIVDVSLSDAGGLLVMTQQITGCSTLPQLEAMLTVILSGRAAERICLGEASIGAGGRANSDLERATTIARDIEARYGLGALGPVLVDVSATDLLIPNGLLEQVAKRLRAAEERARVLLEDHRKQVEAIAAALEAEGYLAGAEIERLLATAASPSTPNSEGRR</sequence>
<dbReference type="Pfam" id="PF01434">
    <property type="entry name" value="Peptidase_M41"/>
    <property type="match status" value="1"/>
</dbReference>
<evidence type="ECO:0000313" key="6">
    <source>
        <dbReference type="Proteomes" id="UP000321258"/>
    </source>
</evidence>
<reference evidence="5 6" key="1">
    <citation type="submission" date="2019-07" db="EMBL/GenBank/DDBJ databases">
        <title>Whole genome shotgun sequence of Methylobacterium haplocladii NBRC 107714.</title>
        <authorList>
            <person name="Hosoyama A."/>
            <person name="Uohara A."/>
            <person name="Ohji S."/>
            <person name="Ichikawa N."/>
        </authorList>
    </citation>
    <scope>NUCLEOTIDE SEQUENCE [LARGE SCALE GENOMIC DNA]</scope>
    <source>
        <strain evidence="5 6">NBRC 107714</strain>
    </source>
</reference>
<comment type="similarity">
    <text evidence="1">Belongs to the AAA ATPase family.</text>
</comment>
<gene>
    <name evidence="5" type="ORF">MHA02_39050</name>
</gene>
<dbReference type="GO" id="GO:0005524">
    <property type="term" value="F:ATP binding"/>
    <property type="evidence" value="ECO:0007669"/>
    <property type="project" value="UniProtKB-KW"/>
</dbReference>
<dbReference type="GO" id="GO:0004176">
    <property type="term" value="F:ATP-dependent peptidase activity"/>
    <property type="evidence" value="ECO:0007669"/>
    <property type="project" value="InterPro"/>
</dbReference>
<dbReference type="PROSITE" id="PS00674">
    <property type="entry name" value="AAA"/>
    <property type="match status" value="1"/>
</dbReference>
<dbReference type="SUPFAM" id="SSF140990">
    <property type="entry name" value="FtsH protease domain-like"/>
    <property type="match status" value="1"/>
</dbReference>
<feature type="domain" description="AAA+ ATPase" evidence="4">
    <location>
        <begin position="346"/>
        <end position="485"/>
    </location>
</feature>
<feature type="region of interest" description="Disordered" evidence="3">
    <location>
        <begin position="1"/>
        <end position="34"/>
    </location>
</feature>
<dbReference type="SUPFAM" id="SSF52540">
    <property type="entry name" value="P-loop containing nucleoside triphosphate hydrolases"/>
    <property type="match status" value="1"/>
</dbReference>